<organism evidence="2 3">
    <name type="scientific">Lapidilactobacillus dextrinicus DSM 20335</name>
    <dbReference type="NCBI Taxonomy" id="1423738"/>
    <lineage>
        <taxon>Bacteria</taxon>
        <taxon>Bacillati</taxon>
        <taxon>Bacillota</taxon>
        <taxon>Bacilli</taxon>
        <taxon>Lactobacillales</taxon>
        <taxon>Lactobacillaceae</taxon>
        <taxon>Lapidilactobacillus</taxon>
    </lineage>
</organism>
<gene>
    <name evidence="2" type="ORF">FC84_GL001684</name>
</gene>
<dbReference type="STRING" id="1423738.FC84_GL001684"/>
<dbReference type="Gene3D" id="1.10.10.2910">
    <property type="match status" value="1"/>
</dbReference>
<dbReference type="EMBL" id="AYYK01000004">
    <property type="protein sequence ID" value="KRM79503.1"/>
    <property type="molecule type" value="Genomic_DNA"/>
</dbReference>
<dbReference type="Proteomes" id="UP000051813">
    <property type="component" value="Unassembled WGS sequence"/>
</dbReference>
<name>A0A0R2BJ08_9LACO</name>
<dbReference type="RefSeq" id="WP_057755889.1">
    <property type="nucleotide sequence ID" value="NZ_AYYK01000004.1"/>
</dbReference>
<dbReference type="Pfam" id="PF06114">
    <property type="entry name" value="Peptidase_M78"/>
    <property type="match status" value="1"/>
</dbReference>
<dbReference type="InterPro" id="IPR010359">
    <property type="entry name" value="IrrE_HExxH"/>
</dbReference>
<accession>A0A0R2BJ08</accession>
<comment type="caution">
    <text evidence="2">The sequence shown here is derived from an EMBL/GenBank/DDBJ whole genome shotgun (WGS) entry which is preliminary data.</text>
</comment>
<evidence type="ECO:0000313" key="2">
    <source>
        <dbReference type="EMBL" id="KRM79503.1"/>
    </source>
</evidence>
<feature type="domain" description="IrrE N-terminal-like" evidence="1">
    <location>
        <begin position="24"/>
        <end position="105"/>
    </location>
</feature>
<dbReference type="PATRIC" id="fig|1423738.3.peg.1711"/>
<proteinExistence type="predicted"/>
<dbReference type="OrthoDB" id="9816277at2"/>
<evidence type="ECO:0000313" key="3">
    <source>
        <dbReference type="Proteomes" id="UP000051813"/>
    </source>
</evidence>
<dbReference type="AlphaFoldDB" id="A0A0R2BJ08"/>
<evidence type="ECO:0000259" key="1">
    <source>
        <dbReference type="Pfam" id="PF06114"/>
    </source>
</evidence>
<protein>
    <submittedName>
        <fullName evidence="2">Prophage lp1 protein 7</fullName>
    </submittedName>
</protein>
<reference evidence="2 3" key="1">
    <citation type="journal article" date="2015" name="Genome Announc.">
        <title>Expanding the biotechnology potential of lactobacilli through comparative genomics of 213 strains and associated genera.</title>
        <authorList>
            <person name="Sun Z."/>
            <person name="Harris H.M."/>
            <person name="McCann A."/>
            <person name="Guo C."/>
            <person name="Argimon S."/>
            <person name="Zhang W."/>
            <person name="Yang X."/>
            <person name="Jeffery I.B."/>
            <person name="Cooney J.C."/>
            <person name="Kagawa T.F."/>
            <person name="Liu W."/>
            <person name="Song Y."/>
            <person name="Salvetti E."/>
            <person name="Wrobel A."/>
            <person name="Rasinkangas P."/>
            <person name="Parkhill J."/>
            <person name="Rea M.C."/>
            <person name="O'Sullivan O."/>
            <person name="Ritari J."/>
            <person name="Douillard F.P."/>
            <person name="Paul Ross R."/>
            <person name="Yang R."/>
            <person name="Briner A.E."/>
            <person name="Felis G.E."/>
            <person name="de Vos W.M."/>
            <person name="Barrangou R."/>
            <person name="Klaenhammer T.R."/>
            <person name="Caufield P.W."/>
            <person name="Cui Y."/>
            <person name="Zhang H."/>
            <person name="O'Toole P.W."/>
        </authorList>
    </citation>
    <scope>NUCLEOTIDE SEQUENCE [LARGE SCALE GENOMIC DNA]</scope>
    <source>
        <strain evidence="2 3">DSM 20335</strain>
    </source>
</reference>
<sequence>MDRIKEAIEAVINRYHTADPFVIAERLNIEVDYAVLGKMPLGKTMYDKELPIVMLNDSLRYSPQRYFVMAHELGHVILHEGLNSYYTGITSGHDKLENEANEFGVGLIGLLYVEDNDRLPETFEEVQKEYGIY</sequence>
<keyword evidence="3" id="KW-1185">Reference proteome</keyword>